<dbReference type="PANTHER" id="PTHR37423">
    <property type="entry name" value="SOLUBLE LYTIC MUREIN TRANSGLYCOSYLASE-RELATED"/>
    <property type="match status" value="1"/>
</dbReference>
<comment type="caution">
    <text evidence="3">The sequence shown here is derived from an EMBL/GenBank/DDBJ whole genome shotgun (WGS) entry which is preliminary data.</text>
</comment>
<dbReference type="SUPFAM" id="SSF53955">
    <property type="entry name" value="Lysozyme-like"/>
    <property type="match status" value="1"/>
</dbReference>
<protein>
    <submittedName>
        <fullName evidence="3">Transglycosylase SLT domain protein</fullName>
    </submittedName>
</protein>
<dbReference type="Pfam" id="PF01464">
    <property type="entry name" value="SLT"/>
    <property type="match status" value="1"/>
</dbReference>
<dbReference type="InterPro" id="IPR023346">
    <property type="entry name" value="Lysozyme-like_dom_sf"/>
</dbReference>
<evidence type="ECO:0000259" key="2">
    <source>
        <dbReference type="Pfam" id="PF01464"/>
    </source>
</evidence>
<evidence type="ECO:0000256" key="1">
    <source>
        <dbReference type="ARBA" id="ARBA00007734"/>
    </source>
</evidence>
<dbReference type="CDD" id="cd00254">
    <property type="entry name" value="LT-like"/>
    <property type="match status" value="1"/>
</dbReference>
<accession>A0AB72ZRX0</accession>
<name>A0AB72ZRX0_YERPE</name>
<dbReference type="InterPro" id="IPR008258">
    <property type="entry name" value="Transglycosylase_SLT_dom_1"/>
</dbReference>
<dbReference type="PANTHER" id="PTHR37423:SF2">
    <property type="entry name" value="MEMBRANE-BOUND LYTIC MUREIN TRANSGLYCOSYLASE C"/>
    <property type="match status" value="1"/>
</dbReference>
<proteinExistence type="inferred from homology"/>
<comment type="similarity">
    <text evidence="1">Belongs to the transglycosylase Slt family.</text>
</comment>
<dbReference type="Proteomes" id="UP000003231">
    <property type="component" value="Unassembled WGS sequence"/>
</dbReference>
<dbReference type="AlphaFoldDB" id="A0AB72ZRX0"/>
<gene>
    <name evidence="3" type="ORF">YPPY08_4847</name>
</gene>
<evidence type="ECO:0000313" key="3">
    <source>
        <dbReference type="EMBL" id="EIR26235.1"/>
    </source>
</evidence>
<dbReference type="Gene3D" id="1.10.530.10">
    <property type="match status" value="1"/>
</dbReference>
<dbReference type="EMBL" id="AKRT01000008">
    <property type="protein sequence ID" value="EIR26235.1"/>
    <property type="molecule type" value="Genomic_DNA"/>
</dbReference>
<evidence type="ECO:0000313" key="4">
    <source>
        <dbReference type="Proteomes" id="UP000003231"/>
    </source>
</evidence>
<organism evidence="3 4">
    <name type="scientific">Yersinia pestis PY-08</name>
    <dbReference type="NCBI Taxonomy" id="992134"/>
    <lineage>
        <taxon>Bacteria</taxon>
        <taxon>Pseudomonadati</taxon>
        <taxon>Pseudomonadota</taxon>
        <taxon>Gammaproteobacteria</taxon>
        <taxon>Enterobacterales</taxon>
        <taxon>Yersiniaceae</taxon>
        <taxon>Yersinia</taxon>
    </lineage>
</organism>
<feature type="domain" description="Transglycosylase SLT" evidence="2">
    <location>
        <begin position="190"/>
        <end position="290"/>
    </location>
</feature>
<sequence>MLTTSFHSRTTGNSHEKNYSYFNYSCADIRVFHDDEGRKRPAIRIIRTARNLSRSDGSRRAWQRAATSERHSSRYCSMKKRTLLMMLFAVCGQTLAASDAELLYASLYGDSAEPAQSVVPVSYNSERYGDEPRASAQWTQAMQSSWGKTRSLDQLATIQKEVVKEIKAVVSHPVINGVRRDIPADIAEIITRYAEKYNISEELIKALIQQESSFNPNAISKAGAKGLMQLMPVHTDLKGIDPFDPEQNIKTGMGFLSHLLNKYGDLRLALAAYNAGEKAVDKYGDVPPYKETQDYVKRIMGMLGG</sequence>
<reference evidence="3 4" key="1">
    <citation type="submission" date="2012-05" db="EMBL/GenBank/DDBJ databases">
        <title>Genome sequence of Yersinia Pestis PY-08.</title>
        <authorList>
            <person name="Santana-Cruz I."/>
            <person name="Sengamalay N."/>
            <person name="McCracken C."/>
            <person name="Daugherty S.C."/>
            <person name="Maroo A."/>
            <person name="Vara P.G."/>
            <person name="Tallon L.J."/>
            <person name="Sadzewicz L."/>
            <person name="Vinetz J.M."/>
            <person name="Cespedes Zambrano M.J."/>
            <person name="Fraser-Liggett C.M."/>
            <person name="Tettelin H."/>
        </authorList>
    </citation>
    <scope>NUCLEOTIDE SEQUENCE [LARGE SCALE GENOMIC DNA]</scope>
    <source>
        <strain evidence="3 4">PY-08</strain>
    </source>
</reference>